<proteinExistence type="predicted"/>
<feature type="domain" description="D-glucuronyl C5-epimerase C-terminal" evidence="1">
    <location>
        <begin position="36"/>
        <end position="209"/>
    </location>
</feature>
<dbReference type="InterPro" id="IPR010598">
    <property type="entry name" value="C5-epim_C"/>
</dbReference>
<evidence type="ECO:0000259" key="1">
    <source>
        <dbReference type="Pfam" id="PF06662"/>
    </source>
</evidence>
<sequence>MKTSNLAAASTGKEFLEILDEQKLTLTFRTYNGMRYAVFPMYFDYSGAAIGWLDSFSQGNMAGHYAQAYNLTGKRECLDISNSLINSFRAPTGLVKSTKYGNFYLHYNFLREHYILNAHLICTLGLQRAYRFTGNPRALLLFRDGVSTFRRMHWKYDSGSWTYYAVSGRYYRPAWPASTAYHRLHVNLSNRVYLATGDRYYRKIALKWNGYLTRRGLSPERI</sequence>
<dbReference type="EMBL" id="CP104550">
    <property type="protein sequence ID" value="UXH32411.1"/>
    <property type="molecule type" value="Genomic_DNA"/>
</dbReference>
<dbReference type="RefSeq" id="WP_261599795.1">
    <property type="nucleotide sequence ID" value="NZ_CP104550.1"/>
</dbReference>
<dbReference type="Pfam" id="PF06662">
    <property type="entry name" value="C5-epim_C"/>
    <property type="match status" value="1"/>
</dbReference>
<dbReference type="GeneID" id="75106339"/>
<organism evidence="2">
    <name type="scientific">Methanothermobacter wolfeii</name>
    <name type="common">Methanobacterium wolfei</name>
    <dbReference type="NCBI Taxonomy" id="145261"/>
    <lineage>
        <taxon>Archaea</taxon>
        <taxon>Methanobacteriati</taxon>
        <taxon>Methanobacteriota</taxon>
        <taxon>Methanomada group</taxon>
        <taxon>Methanobacteria</taxon>
        <taxon>Methanobacteriales</taxon>
        <taxon>Methanobacteriaceae</taxon>
        <taxon>Methanothermobacter</taxon>
    </lineage>
</organism>
<gene>
    <name evidence="2" type="ORF">N5910_03765</name>
</gene>
<protein>
    <submittedName>
        <fullName evidence="2">D-glucuronyl C5-epimerase family protein</fullName>
    </submittedName>
</protein>
<dbReference type="Proteomes" id="UP001065373">
    <property type="component" value="Chromosome"/>
</dbReference>
<dbReference type="InterPro" id="IPR008928">
    <property type="entry name" value="6-hairpin_glycosidase_sf"/>
</dbReference>
<name>A0A9E7RUC7_METWO</name>
<accession>A0A9E7RUC7</accession>
<dbReference type="SUPFAM" id="SSF48208">
    <property type="entry name" value="Six-hairpin glycosidases"/>
    <property type="match status" value="1"/>
</dbReference>
<evidence type="ECO:0000313" key="2">
    <source>
        <dbReference type="EMBL" id="UXH32411.1"/>
    </source>
</evidence>
<dbReference type="GO" id="GO:0005975">
    <property type="term" value="P:carbohydrate metabolic process"/>
    <property type="evidence" value="ECO:0007669"/>
    <property type="project" value="InterPro"/>
</dbReference>
<dbReference type="AlphaFoldDB" id="A0A9E7RUC7"/>
<reference evidence="2" key="1">
    <citation type="submission" date="2022-09" db="EMBL/GenBank/DDBJ databases">
        <title>Characterization of three MwoI isoschizomers from sequenced genome and metagenomes.</title>
        <authorList>
            <person name="Fomenkov A."/>
            <person name="Xu S.Y."/>
            <person name="Roberts R.J."/>
        </authorList>
    </citation>
    <scope>NUCLEOTIDE SEQUENCE</scope>
    <source>
        <strain evidence="2">DSM 2970</strain>
    </source>
</reference>